<protein>
    <recommendedName>
        <fullName evidence="3">Lipoprotein</fullName>
    </recommendedName>
</protein>
<keyword evidence="2" id="KW-1185">Reference proteome</keyword>
<dbReference type="PROSITE" id="PS51257">
    <property type="entry name" value="PROKAR_LIPOPROTEIN"/>
    <property type="match status" value="1"/>
</dbReference>
<evidence type="ECO:0000313" key="2">
    <source>
        <dbReference type="Proteomes" id="UP000218267"/>
    </source>
</evidence>
<organism evidence="1 2">
    <name type="scientific">Labilibaculum antarcticum</name>
    <dbReference type="NCBI Taxonomy" id="1717717"/>
    <lineage>
        <taxon>Bacteria</taxon>
        <taxon>Pseudomonadati</taxon>
        <taxon>Bacteroidota</taxon>
        <taxon>Bacteroidia</taxon>
        <taxon>Marinilabiliales</taxon>
        <taxon>Marinifilaceae</taxon>
        <taxon>Labilibaculum</taxon>
    </lineage>
</organism>
<dbReference type="AlphaFoldDB" id="A0A1Y1CPE5"/>
<sequence length="156" mass="18125">MNHMTKKRTKLKIIIGFLILMISFSCSRGSKIKFYSLDKDNCVTVLTKDTLRYVIAGDYDKVPDTNFVKLDISKITELGDGVWICWLENQGWDIVVDKSIIIENKLDTVKYRFDTNLPVDEREIPTEIKFRQENCAIFDYYLMKLSPDKGAIVEIN</sequence>
<reference evidence="1 2" key="1">
    <citation type="journal article" date="2018" name="Mar. Genomics">
        <title>Complete genome sequence of Marinifilaceae bacterium strain SPP2, isolated from the Antarctic marine sediment.</title>
        <authorList>
            <person name="Watanabe M."/>
            <person name="Kojima H."/>
            <person name="Fukui M."/>
        </authorList>
    </citation>
    <scope>NUCLEOTIDE SEQUENCE [LARGE SCALE GENOMIC DNA]</scope>
    <source>
        <strain evidence="1 2">SPP2</strain>
    </source>
</reference>
<evidence type="ECO:0008006" key="3">
    <source>
        <dbReference type="Google" id="ProtNLM"/>
    </source>
</evidence>
<dbReference type="KEGG" id="mbas:ALGA_3524"/>
<accession>A0A1Y1CPE5</accession>
<gene>
    <name evidence="1" type="ORF">ALGA_3524</name>
</gene>
<dbReference type="EMBL" id="AP018042">
    <property type="protein sequence ID" value="BAX81822.1"/>
    <property type="molecule type" value="Genomic_DNA"/>
</dbReference>
<evidence type="ECO:0000313" key="1">
    <source>
        <dbReference type="EMBL" id="BAX81822.1"/>
    </source>
</evidence>
<dbReference type="Proteomes" id="UP000218267">
    <property type="component" value="Chromosome"/>
</dbReference>
<reference evidence="2" key="2">
    <citation type="journal article" date="2020" name="Antonie Van Leeuwenhoek">
        <title>Labilibaculum antarcticum sp. nov., a novel facultative anaerobic, psychrotorelant bacterium isolated from marine sediment of Antarctica.</title>
        <authorList>
            <person name="Watanabe M."/>
            <person name="Kojima H."/>
            <person name="Fukui M."/>
        </authorList>
    </citation>
    <scope>NUCLEOTIDE SEQUENCE [LARGE SCALE GENOMIC DNA]</scope>
    <source>
        <strain evidence="2">SPP2</strain>
    </source>
</reference>
<name>A0A1Y1CPE5_9BACT</name>
<proteinExistence type="predicted"/>